<dbReference type="Pfam" id="PF13701">
    <property type="entry name" value="DDE_Tnp_1_4"/>
    <property type="match status" value="1"/>
</dbReference>
<name>A0A177HG79_9ACTN</name>
<feature type="compositionally biased region" description="Basic and acidic residues" evidence="1">
    <location>
        <begin position="472"/>
        <end position="490"/>
    </location>
</feature>
<proteinExistence type="predicted"/>
<feature type="compositionally biased region" description="Basic and acidic residues" evidence="1">
    <location>
        <begin position="537"/>
        <end position="556"/>
    </location>
</feature>
<dbReference type="NCBIfam" id="NF033539">
    <property type="entry name" value="transpos_IS1380"/>
    <property type="match status" value="1"/>
</dbReference>
<comment type="caution">
    <text evidence="3">The sequence shown here is derived from an EMBL/GenBank/DDBJ whole genome shotgun (WGS) entry which is preliminary data.</text>
</comment>
<dbReference type="AlphaFoldDB" id="A0A177HG79"/>
<organism evidence="3 4">
    <name type="scientific">Streptomyces jeddahensis</name>
    <dbReference type="NCBI Taxonomy" id="1716141"/>
    <lineage>
        <taxon>Bacteria</taxon>
        <taxon>Bacillati</taxon>
        <taxon>Actinomycetota</taxon>
        <taxon>Actinomycetes</taxon>
        <taxon>Kitasatosporales</taxon>
        <taxon>Streptomycetaceae</taxon>
        <taxon>Streptomyces</taxon>
    </lineage>
</organism>
<dbReference type="InterPro" id="IPR047960">
    <property type="entry name" value="Transpos_IS1380"/>
</dbReference>
<dbReference type="EMBL" id="LOHS01000164">
    <property type="protein sequence ID" value="OAH09931.1"/>
    <property type="molecule type" value="Genomic_DNA"/>
</dbReference>
<reference evidence="3 4" key="1">
    <citation type="submission" date="2015-12" db="EMBL/GenBank/DDBJ databases">
        <title>Genome sequence of Streptomyces sp. G25.</title>
        <authorList>
            <person name="Poehlein A."/>
            <person name="Roettig A."/>
            <person name="Hiessl S."/>
            <person name="Hauschild P."/>
            <person name="Schauer J."/>
            <person name="Madkour M.H."/>
            <person name="Al-Ansari A.M."/>
            <person name="Almakishah N.H."/>
            <person name="Steinbuechel A."/>
            <person name="Daniel R."/>
        </authorList>
    </citation>
    <scope>NUCLEOTIDE SEQUENCE [LARGE SCALE GENOMIC DNA]</scope>
    <source>
        <strain evidence="4">G25(2015)</strain>
    </source>
</reference>
<evidence type="ECO:0000313" key="4">
    <source>
        <dbReference type="Proteomes" id="UP000077381"/>
    </source>
</evidence>
<gene>
    <name evidence="3" type="ORF">STSP_66960</name>
</gene>
<feature type="region of interest" description="Disordered" evidence="1">
    <location>
        <begin position="451"/>
        <end position="516"/>
    </location>
</feature>
<dbReference type="InterPro" id="IPR025668">
    <property type="entry name" value="Tnp_DDE_dom"/>
</dbReference>
<sequence length="565" mass="61453">MHTTGSRPRLVVSSDGRGVINHAGSRLLADLADATGLTASFTDALRRLRPRGTGHAPGRIAVDLAVMLADGGEAITDLALLRDQAEVFGPVASTPTAWRLLAGIDPAALAALRAARAAAREVAWMQAADTGPGIPTAHAGGRDLAGLVLDIDATLVTCHSEKEQAAATYKRGFGYHPLLCFLDNTGEALAGVLRPGIAGANTAADHIAVLDQALAQIPDAHRHGTDILIRTDSAGSAKAFLTHLRRLRSRGIHTSFSVGHPVTEPVRRAIRALPEHVWHPALEKEGSLRTGAEVAELTGLVDLDGHPDGTRIIVRREHPHPGAQLSLFDLDEGMRHQVFLTDTPYGEGSLQHLEVRHRAHARVEDRIRCGKTTGFGRFPSRHFAINTAWLELALTALDLLAWMRTLLLEGELATAETKKLRYRLLHAAARITRGGRRLHLRISATWPWRNADQRIRPPHGPATAGHLNRGTAPDHPRPEEPWRTRPERRAPAMPSSHEQPKPPLHHDPTNSATRSETGRVVLRLLGDRVISRGHQGSVHDQHRAPAEPERQRRCEVADNETGRGL</sequence>
<feature type="domain" description="Transposase DDE" evidence="2">
    <location>
        <begin position="5"/>
        <end position="450"/>
    </location>
</feature>
<feature type="region of interest" description="Disordered" evidence="1">
    <location>
        <begin position="531"/>
        <end position="565"/>
    </location>
</feature>
<evidence type="ECO:0000256" key="1">
    <source>
        <dbReference type="SAM" id="MobiDB-lite"/>
    </source>
</evidence>
<dbReference type="STRING" id="1716141.STSP_66960"/>
<evidence type="ECO:0000259" key="2">
    <source>
        <dbReference type="Pfam" id="PF13701"/>
    </source>
</evidence>
<evidence type="ECO:0000313" key="3">
    <source>
        <dbReference type="EMBL" id="OAH09931.1"/>
    </source>
</evidence>
<dbReference type="Proteomes" id="UP000077381">
    <property type="component" value="Unassembled WGS sequence"/>
</dbReference>
<keyword evidence="4" id="KW-1185">Reference proteome</keyword>
<protein>
    <recommendedName>
        <fullName evidence="2">Transposase DDE domain-containing protein</fullName>
    </recommendedName>
</protein>
<feature type="compositionally biased region" description="Basic and acidic residues" evidence="1">
    <location>
        <begin position="498"/>
        <end position="508"/>
    </location>
</feature>
<accession>A0A177HG79</accession>
<dbReference type="PATRIC" id="fig|1716141.3.peg.7073"/>